<gene>
    <name evidence="1" type="ORF">MHM_04760</name>
</gene>
<reference evidence="1" key="2">
    <citation type="submission" date="2011-11" db="EMBL/GenBank/DDBJ databases">
        <authorList>
            <person name="Barker E."/>
        </authorList>
    </citation>
    <scope>NUCLEOTIDE SEQUENCE</scope>
    <source>
        <strain evidence="1">Birmingham 1</strain>
    </source>
</reference>
<protein>
    <submittedName>
        <fullName evidence="1">Uncharacterized protein</fullName>
    </submittedName>
</protein>
<name>G8C3U6_9MOLU</name>
<dbReference type="KEGG" id="mhb:MHM_04760"/>
<proteinExistence type="predicted"/>
<evidence type="ECO:0000313" key="1">
    <source>
        <dbReference type="EMBL" id="CCE66994.1"/>
    </source>
</evidence>
<dbReference type="RefSeq" id="WP_015511859.1">
    <property type="nucleotide sequence ID" value="NC_021007.1"/>
</dbReference>
<dbReference type="HOGENOM" id="CLU_107062_1_0_14"/>
<dbReference type="AlphaFoldDB" id="G8C3U6"/>
<accession>G8C3U6</accession>
<reference evidence="1" key="1">
    <citation type="submission" date="2011-11" db="EMBL/GenBank/DDBJ databases">
        <title>Complete genome sequence of Candidatus Mycoplasma haemominutum.</title>
        <authorList>
            <person name="Barker E.N."/>
            <person name="Darby A.C."/>
            <person name="Helps C.R."/>
            <person name="Peters I.R."/>
            <person name="Hughes M.A."/>
            <person name="Radford A.D."/>
            <person name="Novacco M."/>
            <person name="Boretti F."/>
            <person name="Hofmann-Lehmann R."/>
            <person name="Tasker S."/>
        </authorList>
    </citation>
    <scope>NUCLEOTIDE SEQUENCE</scope>
    <source>
        <strain evidence="1">Birmingham 1</strain>
    </source>
</reference>
<dbReference type="EMBL" id="HE613254">
    <property type="protein sequence ID" value="CCE66994.1"/>
    <property type="molecule type" value="Genomic_DNA"/>
</dbReference>
<dbReference type="PATRIC" id="fig|1116213.3.peg.517"/>
<sequence>MPVLSRFLLGFFSTVGVTGAVVTLLSLNLNSVQEKTARESTQSTQVVENGKQSPTSFSSIVSIEECNLEHVKGANAIEFNGGDATKLCWSSQGVTLTADQKENVNKVLSSAWNEKISLFDVGIAESKTYCRQKEEITDGEEDVSGDNIWPSQSDTECVGKEYIGFGRDSREVFVLRDKAKADWREKFWLCSQACWKTEDWKANGQLKEWSQEELQNWKPLQFFRG</sequence>
<organism evidence="1">
    <name type="scientific">Candidatus Mycoplasma haematominutum 'Birmingham 1'</name>
    <dbReference type="NCBI Taxonomy" id="1116213"/>
    <lineage>
        <taxon>Bacteria</taxon>
        <taxon>Bacillati</taxon>
        <taxon>Mycoplasmatota</taxon>
        <taxon>Mollicutes</taxon>
        <taxon>Mycoplasmataceae</taxon>
        <taxon>Mycoplasma</taxon>
    </lineage>
</organism>